<comment type="caution">
    <text evidence="4">The sequence shown here is derived from an EMBL/GenBank/DDBJ whole genome shotgun (WGS) entry which is preliminary data.</text>
</comment>
<evidence type="ECO:0000256" key="1">
    <source>
        <dbReference type="ARBA" id="ARBA00023002"/>
    </source>
</evidence>
<dbReference type="InterPro" id="IPR036291">
    <property type="entry name" value="NAD(P)-bd_dom_sf"/>
</dbReference>
<accession>A0A1F6D264</accession>
<dbReference type="Pfam" id="PF01408">
    <property type="entry name" value="GFO_IDH_MocA"/>
    <property type="match status" value="1"/>
</dbReference>
<evidence type="ECO:0000313" key="4">
    <source>
        <dbReference type="EMBL" id="OGG55518.1"/>
    </source>
</evidence>
<dbReference type="Gene3D" id="3.40.50.720">
    <property type="entry name" value="NAD(P)-binding Rossmann-like Domain"/>
    <property type="match status" value="1"/>
</dbReference>
<protein>
    <recommendedName>
        <fullName evidence="6">Gfo/Idh/MocA-like oxidoreductase N-terminal domain-containing protein</fullName>
    </recommendedName>
</protein>
<organism evidence="4 5">
    <name type="scientific">Handelsmanbacteria sp. (strain RIFCSPLOWO2_12_FULL_64_10)</name>
    <dbReference type="NCBI Taxonomy" id="1817868"/>
    <lineage>
        <taxon>Bacteria</taxon>
        <taxon>Candidatus Handelsmaniibacteriota</taxon>
    </lineage>
</organism>
<gene>
    <name evidence="4" type="ORF">A3F84_29730</name>
</gene>
<name>A0A1F6D264_HANXR</name>
<dbReference type="PANTHER" id="PTHR43818:SF11">
    <property type="entry name" value="BCDNA.GH03377"/>
    <property type="match status" value="1"/>
</dbReference>
<feature type="domain" description="Gfo/Idh/MocA-like oxidoreductase N-terminal" evidence="2">
    <location>
        <begin position="5"/>
        <end position="125"/>
    </location>
</feature>
<dbReference type="GO" id="GO:0000166">
    <property type="term" value="F:nucleotide binding"/>
    <property type="evidence" value="ECO:0007669"/>
    <property type="project" value="InterPro"/>
</dbReference>
<dbReference type="InterPro" id="IPR055170">
    <property type="entry name" value="GFO_IDH_MocA-like_dom"/>
</dbReference>
<dbReference type="AlphaFoldDB" id="A0A1F6D264"/>
<dbReference type="InterPro" id="IPR050463">
    <property type="entry name" value="Gfo/Idh/MocA_oxidrdct_glycsds"/>
</dbReference>
<dbReference type="EMBL" id="MFKF01000074">
    <property type="protein sequence ID" value="OGG55518.1"/>
    <property type="molecule type" value="Genomic_DNA"/>
</dbReference>
<evidence type="ECO:0000259" key="3">
    <source>
        <dbReference type="Pfam" id="PF22725"/>
    </source>
</evidence>
<dbReference type="SUPFAM" id="SSF55347">
    <property type="entry name" value="Glyceraldehyde-3-phosphate dehydrogenase-like, C-terminal domain"/>
    <property type="match status" value="1"/>
</dbReference>
<dbReference type="InterPro" id="IPR000683">
    <property type="entry name" value="Gfo/Idh/MocA-like_OxRdtase_N"/>
</dbReference>
<dbReference type="GO" id="GO:0016491">
    <property type="term" value="F:oxidoreductase activity"/>
    <property type="evidence" value="ECO:0007669"/>
    <property type="project" value="UniProtKB-KW"/>
</dbReference>
<sequence>MVDEIRVGVVGLGSRGNGWIHTLQQMEGYRITAICDPIVALHERAQARLAHPNEVAIYTRYGDVLADPNVDAIALCVRCMEQGALAAQALEAGKHVHSEVPAAHAMEDCWRIVTAAERTGLVYHLAEQTRYWGFVEAWHDLVASGRLGHITLCEGQYFHYLPNRFFQDPQTGRFYAPDELAGHPEAEPNWLQACPPIHYLPHELSPMLKVLDDRVVEVTAMSTRASSHAHPEIAQPDMQVALMKTEKDAILRMAVSFAQPHPHRNNHWYQVVGTCGRLEWRRSERDLPKMWLSDGQMHDLAQVDWRYERTDALPEARGSGHGDADYYVHTAFRDAVLGRKPPEFDVYRAIETAAPAILAADSIAQGSRLMHVPDFRPGATRPAGQVPKT</sequence>
<evidence type="ECO:0000259" key="2">
    <source>
        <dbReference type="Pfam" id="PF01408"/>
    </source>
</evidence>
<dbReference type="PANTHER" id="PTHR43818">
    <property type="entry name" value="BCDNA.GH03377"/>
    <property type="match status" value="1"/>
</dbReference>
<evidence type="ECO:0000313" key="5">
    <source>
        <dbReference type="Proteomes" id="UP000178606"/>
    </source>
</evidence>
<dbReference type="SUPFAM" id="SSF51735">
    <property type="entry name" value="NAD(P)-binding Rossmann-fold domains"/>
    <property type="match status" value="1"/>
</dbReference>
<dbReference type="Gene3D" id="3.30.360.10">
    <property type="entry name" value="Dihydrodipicolinate Reductase, domain 2"/>
    <property type="match status" value="1"/>
</dbReference>
<dbReference type="Pfam" id="PF22725">
    <property type="entry name" value="GFO_IDH_MocA_C3"/>
    <property type="match status" value="1"/>
</dbReference>
<dbReference type="Proteomes" id="UP000178606">
    <property type="component" value="Unassembled WGS sequence"/>
</dbReference>
<evidence type="ECO:0008006" key="6">
    <source>
        <dbReference type="Google" id="ProtNLM"/>
    </source>
</evidence>
<reference evidence="4 5" key="1">
    <citation type="journal article" date="2016" name="Nat. Commun.">
        <title>Thousands of microbial genomes shed light on interconnected biogeochemical processes in an aquifer system.</title>
        <authorList>
            <person name="Anantharaman K."/>
            <person name="Brown C.T."/>
            <person name="Hug L.A."/>
            <person name="Sharon I."/>
            <person name="Castelle C.J."/>
            <person name="Probst A.J."/>
            <person name="Thomas B.C."/>
            <person name="Singh A."/>
            <person name="Wilkins M.J."/>
            <person name="Karaoz U."/>
            <person name="Brodie E.L."/>
            <person name="Williams K.H."/>
            <person name="Hubbard S.S."/>
            <person name="Banfield J.F."/>
        </authorList>
    </citation>
    <scope>NUCLEOTIDE SEQUENCE [LARGE SCALE GENOMIC DNA]</scope>
    <source>
        <strain evidence="5">RIFCSPLOWO2_12_FULL_64_10</strain>
    </source>
</reference>
<proteinExistence type="predicted"/>
<keyword evidence="1" id="KW-0560">Oxidoreductase</keyword>
<feature type="domain" description="GFO/IDH/MocA-like oxidoreductase" evidence="3">
    <location>
        <begin position="139"/>
        <end position="279"/>
    </location>
</feature>